<comment type="caution">
    <text evidence="8">The sequence shown here is derived from an EMBL/GenBank/DDBJ whole genome shotgun (WGS) entry which is preliminary data.</text>
</comment>
<dbReference type="Pfam" id="PF04082">
    <property type="entry name" value="Fungal_trans"/>
    <property type="match status" value="1"/>
</dbReference>
<dbReference type="EMBL" id="JANAWD010000055">
    <property type="protein sequence ID" value="KAJ3488991.1"/>
    <property type="molecule type" value="Genomic_DNA"/>
</dbReference>
<dbReference type="AlphaFoldDB" id="A0AAD5V8R0"/>
<sequence length="521" mass="56094">MSTPETSQRKTPSGRAPRGTACIDCRRRKLECEYTDGNSLSPTQALEEAVSRLTNRIQELENPQLVPPPVLLHHPGSTGLHVSSQGDHINPAPTNVSSRAPSPTRAIQMLVNFFLPYASQVGFVLNRERFLQLVRSPNEATQRQQLSPALLNAIFLWGACFSSDATLLAQEQAFLSLATQSLATSLLQPPTDNHNLLVQVLQAEVLISAYFFSRGRILEGQYHCGAAVSLALSCGLHQVRSSPPPAGDTASSSITTSMLPVARDRIEENERIDAFWTVYNLEKCWAAALGFQVQLTDAGPLQINTPWPMEGEEAAVFKGYKTVQNLLAGQAPLTAGAPIVSGSAIQIASQCNPAMADRNGWKQRHLRLDTIIDNFLAALPPVDSVAGSDNKDRVSGVLSIHAFARAATIELDAGLQGLNPGRNGKDLAAARAIALSILRLGVKEMRFLEPSLAIPWAKACSLIIATKSRMSPEEATPEATRDLKGMLNTIFSAMSTLGLSIPIMAAQTEKVRGELVSAGLQ</sequence>
<dbReference type="PANTHER" id="PTHR47338:SF29">
    <property type="entry name" value="ZN(2)-C6 FUNGAL-TYPE DOMAIN-CONTAINING PROTEIN"/>
    <property type="match status" value="1"/>
</dbReference>
<dbReference type="InterPro" id="IPR050815">
    <property type="entry name" value="TF_fung"/>
</dbReference>
<proteinExistence type="predicted"/>
<evidence type="ECO:0000313" key="9">
    <source>
        <dbReference type="Proteomes" id="UP001212997"/>
    </source>
</evidence>
<comment type="subcellular location">
    <subcellularLocation>
        <location evidence="1">Nucleus</location>
    </subcellularLocation>
</comment>
<dbReference type="Proteomes" id="UP001212997">
    <property type="component" value="Unassembled WGS sequence"/>
</dbReference>
<feature type="region of interest" description="Disordered" evidence="6">
    <location>
        <begin position="1"/>
        <end position="20"/>
    </location>
</feature>
<protein>
    <recommendedName>
        <fullName evidence="7">Xylanolytic transcriptional activator regulatory domain-containing protein</fullName>
    </recommendedName>
</protein>
<keyword evidence="9" id="KW-1185">Reference proteome</keyword>
<evidence type="ECO:0000256" key="2">
    <source>
        <dbReference type="ARBA" id="ARBA00022723"/>
    </source>
</evidence>
<gene>
    <name evidence="8" type="ORF">NLI96_g2464</name>
</gene>
<evidence type="ECO:0000256" key="3">
    <source>
        <dbReference type="ARBA" id="ARBA00023015"/>
    </source>
</evidence>
<dbReference type="SMART" id="SM00906">
    <property type="entry name" value="Fungal_trans"/>
    <property type="match status" value="1"/>
</dbReference>
<dbReference type="InterPro" id="IPR007219">
    <property type="entry name" value="XnlR_reg_dom"/>
</dbReference>
<accession>A0AAD5V8R0</accession>
<keyword evidence="4" id="KW-0804">Transcription</keyword>
<name>A0AAD5V8R0_9APHY</name>
<evidence type="ECO:0000256" key="4">
    <source>
        <dbReference type="ARBA" id="ARBA00023163"/>
    </source>
</evidence>
<dbReference type="PANTHER" id="PTHR47338">
    <property type="entry name" value="ZN(II)2CYS6 TRANSCRIPTION FACTOR (EUROFUNG)-RELATED"/>
    <property type="match status" value="1"/>
</dbReference>
<evidence type="ECO:0000259" key="7">
    <source>
        <dbReference type="SMART" id="SM00906"/>
    </source>
</evidence>
<evidence type="ECO:0000256" key="6">
    <source>
        <dbReference type="SAM" id="MobiDB-lite"/>
    </source>
</evidence>
<keyword evidence="5" id="KW-0539">Nucleus</keyword>
<dbReference type="GO" id="GO:0003677">
    <property type="term" value="F:DNA binding"/>
    <property type="evidence" value="ECO:0007669"/>
    <property type="project" value="InterPro"/>
</dbReference>
<reference evidence="8" key="1">
    <citation type="submission" date="2022-07" db="EMBL/GenBank/DDBJ databases">
        <title>Genome Sequence of Physisporinus lineatus.</title>
        <authorList>
            <person name="Buettner E."/>
        </authorList>
    </citation>
    <scope>NUCLEOTIDE SEQUENCE</scope>
    <source>
        <strain evidence="8">VT162</strain>
    </source>
</reference>
<evidence type="ECO:0000256" key="5">
    <source>
        <dbReference type="ARBA" id="ARBA00023242"/>
    </source>
</evidence>
<dbReference type="GO" id="GO:0005634">
    <property type="term" value="C:nucleus"/>
    <property type="evidence" value="ECO:0007669"/>
    <property type="project" value="UniProtKB-SubCell"/>
</dbReference>
<dbReference type="CDD" id="cd12148">
    <property type="entry name" value="fungal_TF_MHR"/>
    <property type="match status" value="1"/>
</dbReference>
<evidence type="ECO:0000256" key="1">
    <source>
        <dbReference type="ARBA" id="ARBA00004123"/>
    </source>
</evidence>
<organism evidence="8 9">
    <name type="scientific">Meripilus lineatus</name>
    <dbReference type="NCBI Taxonomy" id="2056292"/>
    <lineage>
        <taxon>Eukaryota</taxon>
        <taxon>Fungi</taxon>
        <taxon>Dikarya</taxon>
        <taxon>Basidiomycota</taxon>
        <taxon>Agaricomycotina</taxon>
        <taxon>Agaricomycetes</taxon>
        <taxon>Polyporales</taxon>
        <taxon>Meripilaceae</taxon>
        <taxon>Meripilus</taxon>
    </lineage>
</organism>
<dbReference type="GO" id="GO:0006351">
    <property type="term" value="P:DNA-templated transcription"/>
    <property type="evidence" value="ECO:0007669"/>
    <property type="project" value="InterPro"/>
</dbReference>
<evidence type="ECO:0000313" key="8">
    <source>
        <dbReference type="EMBL" id="KAJ3488991.1"/>
    </source>
</evidence>
<feature type="domain" description="Xylanolytic transcriptional activator regulatory" evidence="7">
    <location>
        <begin position="220"/>
        <end position="314"/>
    </location>
</feature>
<feature type="compositionally biased region" description="Polar residues" evidence="6">
    <location>
        <begin position="1"/>
        <end position="11"/>
    </location>
</feature>
<keyword evidence="3" id="KW-0805">Transcription regulation</keyword>
<keyword evidence="2" id="KW-0479">Metal-binding</keyword>
<dbReference type="GO" id="GO:0000981">
    <property type="term" value="F:DNA-binding transcription factor activity, RNA polymerase II-specific"/>
    <property type="evidence" value="ECO:0007669"/>
    <property type="project" value="InterPro"/>
</dbReference>
<dbReference type="GO" id="GO:0008270">
    <property type="term" value="F:zinc ion binding"/>
    <property type="evidence" value="ECO:0007669"/>
    <property type="project" value="InterPro"/>
</dbReference>